<name>A0A2H0XA07_UNCKA</name>
<evidence type="ECO:0000313" key="2">
    <source>
        <dbReference type="Proteomes" id="UP000231098"/>
    </source>
</evidence>
<protein>
    <submittedName>
        <fullName evidence="1">Signal peptidase I</fullName>
    </submittedName>
</protein>
<dbReference type="AlphaFoldDB" id="A0A2H0XA07"/>
<proteinExistence type="predicted"/>
<organism evidence="1 2">
    <name type="scientific">candidate division WWE3 bacterium CG08_land_8_20_14_0_20_41_15</name>
    <dbReference type="NCBI Taxonomy" id="1975086"/>
    <lineage>
        <taxon>Bacteria</taxon>
        <taxon>Katanobacteria</taxon>
    </lineage>
</organism>
<dbReference type="Proteomes" id="UP000231098">
    <property type="component" value="Unassembled WGS sequence"/>
</dbReference>
<comment type="caution">
    <text evidence="1">The sequence shown here is derived from an EMBL/GenBank/DDBJ whole genome shotgun (WGS) entry which is preliminary data.</text>
</comment>
<reference evidence="2" key="1">
    <citation type="submission" date="2017-09" db="EMBL/GenBank/DDBJ databases">
        <title>Depth-based differentiation of microbial function through sediment-hosted aquifers and enrichment of novel symbionts in the deep terrestrial subsurface.</title>
        <authorList>
            <person name="Probst A.J."/>
            <person name="Ladd B."/>
            <person name="Jarett J.K."/>
            <person name="Geller-Mcgrath D.E."/>
            <person name="Sieber C.M.K."/>
            <person name="Emerson J.B."/>
            <person name="Anantharaman K."/>
            <person name="Thomas B.C."/>
            <person name="Malmstrom R."/>
            <person name="Stieglmeier M."/>
            <person name="Klingl A."/>
            <person name="Woyke T."/>
            <person name="Ryan C.M."/>
            <person name="Banfield J.F."/>
        </authorList>
    </citation>
    <scope>NUCLEOTIDE SEQUENCE [LARGE SCALE GENOMIC DNA]</scope>
</reference>
<dbReference type="EMBL" id="PEYV01000021">
    <property type="protein sequence ID" value="PIS21742.1"/>
    <property type="molecule type" value="Genomic_DNA"/>
</dbReference>
<sequence length="120" mass="13808">MSQIETGNLNKKTLENPETRGWVLGNFIDLSLPFHSKDVEIKWGRHKKGETKDSAYVDVPTKALAILIYGKLSIKFPEQDQDIVLEKEGDYIYNEGRLHHILNVFEDSLLITIRWPSLKA</sequence>
<accession>A0A2H0XA07</accession>
<evidence type="ECO:0000313" key="1">
    <source>
        <dbReference type="EMBL" id="PIS21742.1"/>
    </source>
</evidence>
<gene>
    <name evidence="1" type="ORF">COT51_01120</name>
</gene>